<sequence length="40" mass="4550">MDRYRTNHKSETGGVLTIKKTGYLIQVVGLFGYSTLLLLY</sequence>
<gene>
    <name evidence="2" type="ORF">SAMN04488137_1560</name>
</gene>
<keyword evidence="1" id="KW-1133">Transmembrane helix</keyword>
<feature type="transmembrane region" description="Helical" evidence="1">
    <location>
        <begin position="21"/>
        <end position="39"/>
    </location>
</feature>
<keyword evidence="1" id="KW-0472">Membrane</keyword>
<dbReference type="EMBL" id="FNHW01000001">
    <property type="protein sequence ID" value="SDM70991.1"/>
    <property type="molecule type" value="Genomic_DNA"/>
</dbReference>
<dbReference type="Proteomes" id="UP000199544">
    <property type="component" value="Unassembled WGS sequence"/>
</dbReference>
<accession>A0A1G9VFZ7</accession>
<organism evidence="2 3">
    <name type="scientific">Fictibacillus solisalsi</name>
    <dbReference type="NCBI Taxonomy" id="459525"/>
    <lineage>
        <taxon>Bacteria</taxon>
        <taxon>Bacillati</taxon>
        <taxon>Bacillota</taxon>
        <taxon>Bacilli</taxon>
        <taxon>Bacillales</taxon>
        <taxon>Fictibacillaceae</taxon>
        <taxon>Fictibacillus</taxon>
    </lineage>
</organism>
<evidence type="ECO:0000256" key="1">
    <source>
        <dbReference type="SAM" id="Phobius"/>
    </source>
</evidence>
<protein>
    <submittedName>
        <fullName evidence="2">Uncharacterized protein</fullName>
    </submittedName>
</protein>
<evidence type="ECO:0000313" key="2">
    <source>
        <dbReference type="EMBL" id="SDM70991.1"/>
    </source>
</evidence>
<reference evidence="3" key="1">
    <citation type="submission" date="2016-10" db="EMBL/GenBank/DDBJ databases">
        <authorList>
            <person name="Varghese N."/>
            <person name="Submissions S."/>
        </authorList>
    </citation>
    <scope>NUCLEOTIDE SEQUENCE [LARGE SCALE GENOMIC DNA]</scope>
    <source>
        <strain evidence="3">CGMCC 1.6854</strain>
    </source>
</reference>
<evidence type="ECO:0000313" key="3">
    <source>
        <dbReference type="Proteomes" id="UP000199544"/>
    </source>
</evidence>
<dbReference type="STRING" id="459525.SAMN04488137_1560"/>
<proteinExistence type="predicted"/>
<dbReference type="AlphaFoldDB" id="A0A1G9VFZ7"/>
<keyword evidence="3" id="KW-1185">Reference proteome</keyword>
<keyword evidence="1" id="KW-0812">Transmembrane</keyword>
<name>A0A1G9VFZ7_9BACL</name>